<feature type="compositionally biased region" description="Basic residues" evidence="1">
    <location>
        <begin position="259"/>
        <end position="269"/>
    </location>
</feature>
<feature type="region of interest" description="Disordered" evidence="1">
    <location>
        <begin position="1"/>
        <end position="38"/>
    </location>
</feature>
<feature type="compositionally biased region" description="Low complexity" evidence="1">
    <location>
        <begin position="443"/>
        <end position="452"/>
    </location>
</feature>
<dbReference type="Proteomes" id="UP000078397">
    <property type="component" value="Unassembled WGS sequence"/>
</dbReference>
<feature type="region of interest" description="Disordered" evidence="1">
    <location>
        <begin position="205"/>
        <end position="291"/>
    </location>
</feature>
<proteinExistence type="predicted"/>
<feature type="compositionally biased region" description="Basic residues" evidence="1">
    <location>
        <begin position="425"/>
        <end position="434"/>
    </location>
</feature>
<dbReference type="GeneID" id="28847947"/>
<comment type="caution">
    <text evidence="2">The sequence shown here is derived from an EMBL/GenBank/DDBJ whole genome shotgun (WGS) entry which is preliminary data.</text>
</comment>
<evidence type="ECO:0000313" key="3">
    <source>
        <dbReference type="Proteomes" id="UP000078397"/>
    </source>
</evidence>
<evidence type="ECO:0000313" key="2">
    <source>
        <dbReference type="EMBL" id="OAQ68392.2"/>
    </source>
</evidence>
<feature type="region of interest" description="Disordered" evidence="1">
    <location>
        <begin position="425"/>
        <end position="452"/>
    </location>
</feature>
<reference evidence="2 3" key="1">
    <citation type="journal article" date="2016" name="PLoS Pathog.">
        <title>Biosynthesis of antibiotic leucinostatins in bio-control fungus Purpureocillium lilacinum and their inhibition on phytophthora revealed by genome mining.</title>
        <authorList>
            <person name="Wang G."/>
            <person name="Liu Z."/>
            <person name="Lin R."/>
            <person name="Li E."/>
            <person name="Mao Z."/>
            <person name="Ling J."/>
            <person name="Yang Y."/>
            <person name="Yin W.B."/>
            <person name="Xie B."/>
        </authorList>
    </citation>
    <scope>NUCLEOTIDE SEQUENCE [LARGE SCALE GENOMIC DNA]</scope>
    <source>
        <strain evidence="2">170</strain>
    </source>
</reference>
<dbReference type="STRING" id="1380566.A0A179FS09"/>
<sequence>MVEQHHYITSVLSPADALSEDTPSLSDGTRSSTSSYPDLTPYSAVSSFTLPAQCESDLLTPISTADSPPVHQARKFMGQYPPPPGSPHGQEPTPPGSSKMYHQWHNPQFEMNSHPSETSSPMHTPGHVAPEFYMADRRTPGPPEPYMGHFSVSDATSNSISQSGSPYYLDMTQMPSQNTMLLRGNPPMPIEPHSRELDRNISLTAPLLHEPPRGLHVRRPRRPSSNGVGVKLDHHAPEVVRSPSDSPRRRPGILGGASRVKKTSRRKSTKNSPSDATEEHQNCLGQEVPPSLKDTCPAEERCIFESRWRHRNKRGQDMWDSIQSDFLKEFNKSHGKEMLQMKFKRARSKYIQWLPKDEELLREAWRKVEQDRYQTVLDVFHDMGGSRNMRLNSSDIEVKLVNDLKLEEHLYMDCFREIDVRRRRKLSAKKRPGGSRRGEDDMPMGSGDDMMGVDPHHPQHTHNEDDVINQVHNPRSRWESSSTNQNEMMDMHMWDSRAPMKLESSTAPHRLLNSVPRGCYQGTVPTGACI</sequence>
<name>A0A179FS09_METCM</name>
<protein>
    <submittedName>
        <fullName evidence="2">Uncharacterized protein</fullName>
    </submittedName>
</protein>
<dbReference type="OrthoDB" id="5421421at2759"/>
<feature type="region of interest" description="Disordered" evidence="1">
    <location>
        <begin position="60"/>
        <end position="100"/>
    </location>
</feature>
<keyword evidence="3" id="KW-1185">Reference proteome</keyword>
<accession>A0A179FS09</accession>
<dbReference type="RefSeq" id="XP_018145242.2">
    <property type="nucleotide sequence ID" value="XM_018283953.2"/>
</dbReference>
<feature type="compositionally biased region" description="Low complexity" evidence="1">
    <location>
        <begin position="24"/>
        <end position="35"/>
    </location>
</feature>
<dbReference type="KEGG" id="pchm:VFPPC_04628"/>
<dbReference type="EMBL" id="LSBJ02000003">
    <property type="protein sequence ID" value="OAQ68392.2"/>
    <property type="molecule type" value="Genomic_DNA"/>
</dbReference>
<evidence type="ECO:0000256" key="1">
    <source>
        <dbReference type="SAM" id="MobiDB-lite"/>
    </source>
</evidence>
<dbReference type="AlphaFoldDB" id="A0A179FS09"/>
<gene>
    <name evidence="2" type="ORF">VFPPC_04628</name>
</gene>
<organism evidence="2 3">
    <name type="scientific">Pochonia chlamydosporia 170</name>
    <dbReference type="NCBI Taxonomy" id="1380566"/>
    <lineage>
        <taxon>Eukaryota</taxon>
        <taxon>Fungi</taxon>
        <taxon>Dikarya</taxon>
        <taxon>Ascomycota</taxon>
        <taxon>Pezizomycotina</taxon>
        <taxon>Sordariomycetes</taxon>
        <taxon>Hypocreomycetidae</taxon>
        <taxon>Hypocreales</taxon>
        <taxon>Clavicipitaceae</taxon>
        <taxon>Pochonia</taxon>
    </lineage>
</organism>